<evidence type="ECO:0000256" key="3">
    <source>
        <dbReference type="ARBA" id="ARBA00022692"/>
    </source>
</evidence>
<name>A0A9D1ZRX6_9MICC</name>
<dbReference type="EMBL" id="DXCN01000017">
    <property type="protein sequence ID" value="HIY94378.1"/>
    <property type="molecule type" value="Genomic_DNA"/>
</dbReference>
<keyword evidence="2" id="KW-1003">Cell membrane</keyword>
<gene>
    <name evidence="8" type="ORF">H9821_01760</name>
</gene>
<feature type="transmembrane region" description="Helical" evidence="6">
    <location>
        <begin position="335"/>
        <end position="354"/>
    </location>
</feature>
<accession>A0A9D1ZRX6</accession>
<keyword evidence="4 6" id="KW-1133">Transmembrane helix</keyword>
<dbReference type="GO" id="GO:0005886">
    <property type="term" value="C:plasma membrane"/>
    <property type="evidence" value="ECO:0007669"/>
    <property type="project" value="UniProtKB-SubCell"/>
</dbReference>
<evidence type="ECO:0000256" key="6">
    <source>
        <dbReference type="SAM" id="Phobius"/>
    </source>
</evidence>
<keyword evidence="3 6" id="KW-0812">Transmembrane</keyword>
<evidence type="ECO:0000256" key="4">
    <source>
        <dbReference type="ARBA" id="ARBA00022989"/>
    </source>
</evidence>
<reference evidence="8" key="2">
    <citation type="submission" date="2021-04" db="EMBL/GenBank/DDBJ databases">
        <authorList>
            <person name="Gilroy R."/>
        </authorList>
    </citation>
    <scope>NUCLEOTIDE SEQUENCE</scope>
    <source>
        <strain evidence="8">ChiHjej12B11-9195</strain>
    </source>
</reference>
<keyword evidence="5 6" id="KW-0472">Membrane</keyword>
<evidence type="ECO:0000256" key="5">
    <source>
        <dbReference type="ARBA" id="ARBA00023136"/>
    </source>
</evidence>
<organism evidence="8 9">
    <name type="scientific">Candidatus Rothia avicola</name>
    <dbReference type="NCBI Taxonomy" id="2840478"/>
    <lineage>
        <taxon>Bacteria</taxon>
        <taxon>Bacillati</taxon>
        <taxon>Actinomycetota</taxon>
        <taxon>Actinomycetes</taxon>
        <taxon>Micrococcales</taxon>
        <taxon>Micrococcaceae</taxon>
        <taxon>Rothia</taxon>
    </lineage>
</organism>
<protein>
    <recommendedName>
        <fullName evidence="7">ABC3 transporter permease C-terminal domain-containing protein</fullName>
    </recommendedName>
</protein>
<feature type="transmembrane region" description="Helical" evidence="6">
    <location>
        <begin position="235"/>
        <end position="261"/>
    </location>
</feature>
<reference evidence="8" key="1">
    <citation type="journal article" date="2021" name="PeerJ">
        <title>Extensive microbial diversity within the chicken gut microbiome revealed by metagenomics and culture.</title>
        <authorList>
            <person name="Gilroy R."/>
            <person name="Ravi A."/>
            <person name="Getino M."/>
            <person name="Pursley I."/>
            <person name="Horton D.L."/>
            <person name="Alikhan N.F."/>
            <person name="Baker D."/>
            <person name="Gharbi K."/>
            <person name="Hall N."/>
            <person name="Watson M."/>
            <person name="Adriaenssens E.M."/>
            <person name="Foster-Nyarko E."/>
            <person name="Jarju S."/>
            <person name="Secka A."/>
            <person name="Antonio M."/>
            <person name="Oren A."/>
            <person name="Chaudhuri R.R."/>
            <person name="La Ragione R."/>
            <person name="Hildebrand F."/>
            <person name="Pallen M.J."/>
        </authorList>
    </citation>
    <scope>NUCLEOTIDE SEQUENCE</scope>
    <source>
        <strain evidence="8">ChiHjej12B11-9195</strain>
    </source>
</reference>
<dbReference type="Proteomes" id="UP000824134">
    <property type="component" value="Unassembled WGS sequence"/>
</dbReference>
<feature type="transmembrane region" description="Helical" evidence="6">
    <location>
        <begin position="109"/>
        <end position="134"/>
    </location>
</feature>
<feature type="transmembrane region" description="Helical" evidence="6">
    <location>
        <begin position="154"/>
        <end position="179"/>
    </location>
</feature>
<feature type="transmembrane region" description="Helical" evidence="6">
    <location>
        <begin position="15"/>
        <end position="41"/>
    </location>
</feature>
<comment type="subcellular location">
    <subcellularLocation>
        <location evidence="1">Cell membrane</location>
        <topology evidence="1">Multi-pass membrane protein</topology>
    </subcellularLocation>
</comment>
<feature type="transmembrane region" description="Helical" evidence="6">
    <location>
        <begin position="68"/>
        <end position="89"/>
    </location>
</feature>
<evidence type="ECO:0000313" key="9">
    <source>
        <dbReference type="Proteomes" id="UP000824134"/>
    </source>
</evidence>
<evidence type="ECO:0000259" key="7">
    <source>
        <dbReference type="Pfam" id="PF02687"/>
    </source>
</evidence>
<evidence type="ECO:0000256" key="1">
    <source>
        <dbReference type="ARBA" id="ARBA00004651"/>
    </source>
</evidence>
<dbReference type="AlphaFoldDB" id="A0A9D1ZRX6"/>
<comment type="caution">
    <text evidence="8">The sequence shown here is derived from an EMBL/GenBank/DDBJ whole genome shotgun (WGS) entry which is preliminary data.</text>
</comment>
<sequence>MFKVALSQIWQYKTLWASVLITVVSVALFISLCVNFMVAILHAETWVFEQPKIQTGGRESYLEIGANLLIYSGFPSLVVLGIVALNIAFQLRRSHALWVLAGALPHQVVAIFAFQTLMVSVIGSALGVGFSLLLQPWVNGILFSWNQAPEAVLPLSYSISGFSITFLVVAGISYLSAFFPALRIRKISALDVYRETAAGQVKATWRKALVPGIFGILVILPLLATLLAVPFLPEPIYAVLATLPLGQALVIFTALLAPLILPAIMRFWTGLPVLKDWVPWHLARHTAMARVEASSSTVAPLMVGVGVFLSFTLVGKTGAQVAPAGDVNLFDGTLMLTPLAFIATVGTIAVIFMSTRQRGLDVATLRRSSATYRDVLVSLTCEGIIYAVSALLLLAIPAAAQVSMLVFALASHGVSLTAVSANTLVPALVYLVGGLGIVITIAISGQRFWNMPIGNIAAE</sequence>
<feature type="transmembrane region" description="Helical" evidence="6">
    <location>
        <begin position="428"/>
        <end position="449"/>
    </location>
</feature>
<feature type="transmembrane region" description="Helical" evidence="6">
    <location>
        <begin position="208"/>
        <end position="229"/>
    </location>
</feature>
<dbReference type="Pfam" id="PF02687">
    <property type="entry name" value="FtsX"/>
    <property type="match status" value="1"/>
</dbReference>
<feature type="transmembrane region" description="Helical" evidence="6">
    <location>
        <begin position="298"/>
        <end position="315"/>
    </location>
</feature>
<evidence type="ECO:0000313" key="8">
    <source>
        <dbReference type="EMBL" id="HIY94378.1"/>
    </source>
</evidence>
<proteinExistence type="predicted"/>
<dbReference type="InterPro" id="IPR003838">
    <property type="entry name" value="ABC3_permease_C"/>
</dbReference>
<feature type="domain" description="ABC3 transporter permease C-terminal" evidence="7">
    <location>
        <begin position="77"/>
        <end position="188"/>
    </location>
</feature>
<evidence type="ECO:0000256" key="2">
    <source>
        <dbReference type="ARBA" id="ARBA00022475"/>
    </source>
</evidence>
<feature type="transmembrane region" description="Helical" evidence="6">
    <location>
        <begin position="375"/>
        <end position="396"/>
    </location>
</feature>